<dbReference type="EMBL" id="JAHQXE010000005">
    <property type="protein sequence ID" value="MBV0903161.1"/>
    <property type="molecule type" value="Genomic_DNA"/>
</dbReference>
<evidence type="ECO:0000256" key="2">
    <source>
        <dbReference type="SAM" id="MobiDB-lite"/>
    </source>
</evidence>
<sequence length="350" mass="36801">MSSRGRVLAVVALLLLAGCAGMGGSGASAGDGGGGDGAQMAASGGDGGSGNPGAEAADRASNGAAAVSAQAVRTDRAIIRTGRMVVEVENFTRASSAVAAAARERGGYVSDSNSQLHRDGDGSWYTGYVVVRVPSDQFRSVQETVSEQGTVRSEETTTEDVTDQLVDLEARLENLRSRRDRLRTFYEEADDTEELLRIEEQLSSVQSDIERLEAKKRSLEQRVAYSTLRVEIHEPTPGIDEIRTQYHEQSLVSVFLSSVQDVYVFGRATLVTVVAAAPWLAVLAVPVVGGHRLLRGRSLPLVGPSDGGTASDGPPPRDDRTAANDAEDGGSGPGETDANEAADESPDGER</sequence>
<feature type="compositionally biased region" description="Acidic residues" evidence="2">
    <location>
        <begin position="337"/>
        <end position="350"/>
    </location>
</feature>
<feature type="region of interest" description="Disordered" evidence="2">
    <location>
        <begin position="27"/>
        <end position="66"/>
    </location>
</feature>
<accession>A0AA41KIS3</accession>
<dbReference type="Pfam" id="PF14257">
    <property type="entry name" value="DUF4349"/>
    <property type="match status" value="1"/>
</dbReference>
<evidence type="ECO:0000313" key="4">
    <source>
        <dbReference type="EMBL" id="MBV0903161.1"/>
    </source>
</evidence>
<keyword evidence="1" id="KW-0175">Coiled coil</keyword>
<proteinExistence type="predicted"/>
<organism evidence="4 5">
    <name type="scientific">Haloarcula salina</name>
    <dbReference type="NCBI Taxonomy" id="1429914"/>
    <lineage>
        <taxon>Archaea</taxon>
        <taxon>Methanobacteriati</taxon>
        <taxon>Methanobacteriota</taxon>
        <taxon>Stenosarchaea group</taxon>
        <taxon>Halobacteria</taxon>
        <taxon>Halobacteriales</taxon>
        <taxon>Haloarculaceae</taxon>
        <taxon>Haloarcula</taxon>
    </lineage>
</organism>
<feature type="region of interest" description="Disordered" evidence="2">
    <location>
        <begin position="298"/>
        <end position="350"/>
    </location>
</feature>
<protein>
    <submittedName>
        <fullName evidence="4">DUF4349 domain-containing protein</fullName>
    </submittedName>
</protein>
<evidence type="ECO:0000256" key="1">
    <source>
        <dbReference type="SAM" id="Coils"/>
    </source>
</evidence>
<evidence type="ECO:0000259" key="3">
    <source>
        <dbReference type="Pfam" id="PF14257"/>
    </source>
</evidence>
<gene>
    <name evidence="4" type="ORF">KTS37_15320</name>
</gene>
<dbReference type="PROSITE" id="PS51257">
    <property type="entry name" value="PROKAR_LIPOPROTEIN"/>
    <property type="match status" value="1"/>
</dbReference>
<feature type="domain" description="DUF4349" evidence="3">
    <location>
        <begin position="76"/>
        <end position="288"/>
    </location>
</feature>
<feature type="compositionally biased region" description="Gly residues" evidence="2">
    <location>
        <begin position="27"/>
        <end position="37"/>
    </location>
</feature>
<name>A0AA41KIS3_9EURY</name>
<feature type="coiled-coil region" evidence="1">
    <location>
        <begin position="158"/>
        <end position="229"/>
    </location>
</feature>
<dbReference type="InterPro" id="IPR025645">
    <property type="entry name" value="DUF4349"/>
</dbReference>
<evidence type="ECO:0000313" key="5">
    <source>
        <dbReference type="Proteomes" id="UP001166304"/>
    </source>
</evidence>
<dbReference type="RefSeq" id="WP_162413907.1">
    <property type="nucleotide sequence ID" value="NZ_JAHQXE010000005.1"/>
</dbReference>
<dbReference type="Proteomes" id="UP001166304">
    <property type="component" value="Unassembled WGS sequence"/>
</dbReference>
<comment type="caution">
    <text evidence="4">The sequence shown here is derived from an EMBL/GenBank/DDBJ whole genome shotgun (WGS) entry which is preliminary data.</text>
</comment>
<reference evidence="4" key="1">
    <citation type="submission" date="2021-06" db="EMBL/GenBank/DDBJ databases">
        <title>New haloarchaea isolates fom saline soil.</title>
        <authorList>
            <person name="Duran-Viseras A."/>
            <person name="Sanchez-Porro C.S."/>
            <person name="Ventosa A."/>
        </authorList>
    </citation>
    <scope>NUCLEOTIDE SEQUENCE</scope>
    <source>
        <strain evidence="4">JCM 18369</strain>
    </source>
</reference>
<keyword evidence="5" id="KW-1185">Reference proteome</keyword>
<dbReference type="AlphaFoldDB" id="A0AA41KIS3"/>